<feature type="domain" description="Protein FecR C-terminal" evidence="3">
    <location>
        <begin position="325"/>
        <end position="384"/>
    </location>
</feature>
<proteinExistence type="predicted"/>
<dbReference type="Pfam" id="PF16344">
    <property type="entry name" value="FecR_C"/>
    <property type="match status" value="1"/>
</dbReference>
<dbReference type="InterPro" id="IPR006860">
    <property type="entry name" value="FecR"/>
</dbReference>
<dbReference type="EMBL" id="FQZE01000031">
    <property type="protein sequence ID" value="SHJ80144.1"/>
    <property type="molecule type" value="Genomic_DNA"/>
</dbReference>
<keyword evidence="1" id="KW-0812">Transmembrane</keyword>
<dbReference type="Pfam" id="PF04773">
    <property type="entry name" value="FecR"/>
    <property type="match status" value="1"/>
</dbReference>
<dbReference type="Proteomes" id="UP000184050">
    <property type="component" value="Unassembled WGS sequence"/>
</dbReference>
<organism evidence="4 5">
    <name type="scientific">Tangfeifania diversioriginum</name>
    <dbReference type="NCBI Taxonomy" id="1168035"/>
    <lineage>
        <taxon>Bacteria</taxon>
        <taxon>Pseudomonadati</taxon>
        <taxon>Bacteroidota</taxon>
        <taxon>Bacteroidia</taxon>
        <taxon>Marinilabiliales</taxon>
        <taxon>Prolixibacteraceae</taxon>
        <taxon>Tangfeifania</taxon>
    </lineage>
</organism>
<keyword evidence="5" id="KW-1185">Reference proteome</keyword>
<dbReference type="RefSeq" id="WP_073172292.1">
    <property type="nucleotide sequence ID" value="NZ_FQZE01000031.1"/>
</dbReference>
<protein>
    <submittedName>
        <fullName evidence="4">FecR family protein</fullName>
    </submittedName>
</protein>
<feature type="transmembrane region" description="Helical" evidence="1">
    <location>
        <begin position="91"/>
        <end position="110"/>
    </location>
</feature>
<evidence type="ECO:0000313" key="4">
    <source>
        <dbReference type="EMBL" id="SHJ80144.1"/>
    </source>
</evidence>
<gene>
    <name evidence="4" type="ORF">SAMN05444280_13122</name>
</gene>
<dbReference type="PANTHER" id="PTHR30273">
    <property type="entry name" value="PERIPLASMIC SIGNAL SENSOR AND SIGMA FACTOR ACTIVATOR FECR-RELATED"/>
    <property type="match status" value="1"/>
</dbReference>
<evidence type="ECO:0000259" key="2">
    <source>
        <dbReference type="Pfam" id="PF04773"/>
    </source>
</evidence>
<dbReference type="Gene3D" id="3.55.50.30">
    <property type="match status" value="1"/>
</dbReference>
<keyword evidence="1" id="KW-1133">Transmembrane helix</keyword>
<dbReference type="FunFam" id="2.60.120.1440:FF:000001">
    <property type="entry name" value="Putative anti-sigma factor"/>
    <property type="match status" value="1"/>
</dbReference>
<accession>A0A1M6M9Q0</accession>
<dbReference type="STRING" id="1168035.SAMN05444280_13122"/>
<keyword evidence="1" id="KW-0472">Membrane</keyword>
<name>A0A1M6M9Q0_9BACT</name>
<dbReference type="InterPro" id="IPR012373">
    <property type="entry name" value="Ferrdict_sens_TM"/>
</dbReference>
<dbReference type="OrthoDB" id="1123467at2"/>
<dbReference type="GO" id="GO:0016989">
    <property type="term" value="F:sigma factor antagonist activity"/>
    <property type="evidence" value="ECO:0007669"/>
    <property type="project" value="TreeGrafter"/>
</dbReference>
<dbReference type="AlphaFoldDB" id="A0A1M6M9Q0"/>
<dbReference type="Gene3D" id="2.60.120.1440">
    <property type="match status" value="1"/>
</dbReference>
<dbReference type="InterPro" id="IPR032508">
    <property type="entry name" value="FecR_C"/>
</dbReference>
<sequence length="396" mass="45401">MENISKYLEDKKFIEWVFNPDETLDNWWSSFKIDNPHEKENIILAKNIINSLRTNDKELSENEKILLFSQILKQVEDNQQSARKVRIFGTLLKYAAVALVFFLIGALLFYKQDNFSPQFYTQQLAEPDASETARLIRPGAEDIQLEEQKSFIEYRDDGSVMVNNTVAGSNQHHPQKAPEMNQLVIPYGKTSEIILPDGTKAFLNAGSRLVYPEFFVDKTREVFLVGEAFFDVTHDENNPFIVQTTDVRIKVLGTSFNVSAYPSDKIIETVLTKGKVMLEQNSTRLFDESIEMVPGQLAAFDKTKREAILNKVDIENYTLWKDGLLKFESSDLSRVIKKLERFYNIRFSYQDPFLGGIEISGKLDLNENRDEVLGVVASAASVRILKTGEDFYKIKK</sequence>
<evidence type="ECO:0000256" key="1">
    <source>
        <dbReference type="SAM" id="Phobius"/>
    </source>
</evidence>
<evidence type="ECO:0000259" key="3">
    <source>
        <dbReference type="Pfam" id="PF16344"/>
    </source>
</evidence>
<feature type="domain" description="FecR protein" evidence="2">
    <location>
        <begin position="188"/>
        <end position="276"/>
    </location>
</feature>
<dbReference type="PANTHER" id="PTHR30273:SF2">
    <property type="entry name" value="PROTEIN FECR"/>
    <property type="match status" value="1"/>
</dbReference>
<reference evidence="4 5" key="1">
    <citation type="submission" date="2016-11" db="EMBL/GenBank/DDBJ databases">
        <authorList>
            <person name="Jaros S."/>
            <person name="Januszkiewicz K."/>
            <person name="Wedrychowicz H."/>
        </authorList>
    </citation>
    <scope>NUCLEOTIDE SEQUENCE [LARGE SCALE GENOMIC DNA]</scope>
    <source>
        <strain evidence="4 5">DSM 27063</strain>
    </source>
</reference>
<evidence type="ECO:0000313" key="5">
    <source>
        <dbReference type="Proteomes" id="UP000184050"/>
    </source>
</evidence>